<sequence>MSNSYLSFEQIKIIRKRTATYIAMMSSQSDAKRVFLWIVPRTCSTAFSKFMTFVDDTEVWMEPYYASYLNETYYNPNFRVGDPHAERMRETLARIEASDFMKGIRETMKNDVKENANVIDQKEISYSWVKQQLEKPTPKKIIFIKDQALAITDHLSYLPDVTCRHSFIIRHPAQAYTSFKEMIRNRLDPVGMDWEECHVGNDTPFSPVKDFYKIQHKLWQHLLETSEVEPVIIDADDLLTKPEVILPKYFEKLGIPFKESYLQWEGSDDFIRQKWKGSSDFVLLEPKTIVYSRAVKSTGFEPPQIPRGTSKPEWKVTPELKEYIEGAVPFYEEMYQNRLK</sequence>
<dbReference type="Gene3D" id="3.40.50.300">
    <property type="entry name" value="P-loop containing nucleotide triphosphate hydrolases"/>
    <property type="match status" value="1"/>
</dbReference>
<keyword evidence="2" id="KW-1185">Reference proteome</keyword>
<organism evidence="1 2">
    <name type="scientific">Stichopus japonicus</name>
    <name type="common">Sea cucumber</name>
    <dbReference type="NCBI Taxonomy" id="307972"/>
    <lineage>
        <taxon>Eukaryota</taxon>
        <taxon>Metazoa</taxon>
        <taxon>Echinodermata</taxon>
        <taxon>Eleutherozoa</taxon>
        <taxon>Echinozoa</taxon>
        <taxon>Holothuroidea</taxon>
        <taxon>Aspidochirotacea</taxon>
        <taxon>Aspidochirotida</taxon>
        <taxon>Stichopodidae</taxon>
        <taxon>Apostichopus</taxon>
    </lineage>
</organism>
<reference evidence="1 2" key="1">
    <citation type="journal article" date="2017" name="PLoS Biol.">
        <title>The sea cucumber genome provides insights into morphological evolution and visceral regeneration.</title>
        <authorList>
            <person name="Zhang X."/>
            <person name="Sun L."/>
            <person name="Yuan J."/>
            <person name="Sun Y."/>
            <person name="Gao Y."/>
            <person name="Zhang L."/>
            <person name="Li S."/>
            <person name="Dai H."/>
            <person name="Hamel J.F."/>
            <person name="Liu C."/>
            <person name="Yu Y."/>
            <person name="Liu S."/>
            <person name="Lin W."/>
            <person name="Guo K."/>
            <person name="Jin S."/>
            <person name="Xu P."/>
            <person name="Storey K.B."/>
            <person name="Huan P."/>
            <person name="Zhang T."/>
            <person name="Zhou Y."/>
            <person name="Zhang J."/>
            <person name="Lin C."/>
            <person name="Li X."/>
            <person name="Xing L."/>
            <person name="Huo D."/>
            <person name="Sun M."/>
            <person name="Wang L."/>
            <person name="Mercier A."/>
            <person name="Li F."/>
            <person name="Yang H."/>
            <person name="Xiang J."/>
        </authorList>
    </citation>
    <scope>NUCLEOTIDE SEQUENCE [LARGE SCALE GENOMIC DNA]</scope>
    <source>
        <strain evidence="1">Shaxun</strain>
        <tissue evidence="1">Muscle</tissue>
    </source>
</reference>
<dbReference type="SUPFAM" id="SSF52540">
    <property type="entry name" value="P-loop containing nucleoside triphosphate hydrolases"/>
    <property type="match status" value="1"/>
</dbReference>
<accession>A0A2G8LNR1</accession>
<dbReference type="InterPro" id="IPR027417">
    <property type="entry name" value="P-loop_NTPase"/>
</dbReference>
<proteinExistence type="predicted"/>
<evidence type="ECO:0008006" key="3">
    <source>
        <dbReference type="Google" id="ProtNLM"/>
    </source>
</evidence>
<name>A0A2G8LNR1_STIJA</name>
<evidence type="ECO:0000313" key="1">
    <source>
        <dbReference type="EMBL" id="PIK61898.1"/>
    </source>
</evidence>
<gene>
    <name evidence="1" type="ORF">BSL78_01229</name>
</gene>
<dbReference type="PANTHER" id="PTHR48312:SF1">
    <property type="entry name" value="SULFOTRANSFERASE"/>
    <property type="match status" value="1"/>
</dbReference>
<evidence type="ECO:0000313" key="2">
    <source>
        <dbReference type="Proteomes" id="UP000230750"/>
    </source>
</evidence>
<protein>
    <recommendedName>
        <fullName evidence="3">Sulfotransferase family protein</fullName>
    </recommendedName>
</protein>
<dbReference type="Proteomes" id="UP000230750">
    <property type="component" value="Unassembled WGS sequence"/>
</dbReference>
<dbReference type="PANTHER" id="PTHR48312">
    <property type="match status" value="1"/>
</dbReference>
<dbReference type="OrthoDB" id="416710at2759"/>
<dbReference type="AlphaFoldDB" id="A0A2G8LNR1"/>
<comment type="caution">
    <text evidence="1">The sequence shown here is derived from an EMBL/GenBank/DDBJ whole genome shotgun (WGS) entry which is preliminary data.</text>
</comment>
<dbReference type="EMBL" id="MRZV01000023">
    <property type="protein sequence ID" value="PIK61898.1"/>
    <property type="molecule type" value="Genomic_DNA"/>
</dbReference>